<keyword evidence="2" id="KW-0677">Repeat</keyword>
<keyword evidence="1" id="KW-0433">Leucine-rich repeat</keyword>
<dbReference type="InterPro" id="IPR001611">
    <property type="entry name" value="Leu-rich_rpt"/>
</dbReference>
<accession>A0A5K3F9W1</accession>
<dbReference type="PANTHER" id="PTHR45973">
    <property type="entry name" value="PROTEIN PHOSPHATASE 1 REGULATORY SUBUNIT SDS22-RELATED"/>
    <property type="match status" value="1"/>
</dbReference>
<evidence type="ECO:0000256" key="1">
    <source>
        <dbReference type="ARBA" id="ARBA00022614"/>
    </source>
</evidence>
<dbReference type="WBParaSite" id="MCU_006480-RB">
    <property type="protein sequence ID" value="MCU_006480-RB"/>
    <property type="gene ID" value="MCU_006480"/>
</dbReference>
<proteinExistence type="predicted"/>
<dbReference type="InterPro" id="IPR050576">
    <property type="entry name" value="Cilia_flagella_integrity"/>
</dbReference>
<protein>
    <submittedName>
        <fullName evidence="3">LRRcap domain-containing protein</fullName>
    </submittedName>
</protein>
<dbReference type="SUPFAM" id="SSF52075">
    <property type="entry name" value="Outer arm dynein light chain 1"/>
    <property type="match status" value="1"/>
</dbReference>
<dbReference type="InterPro" id="IPR032675">
    <property type="entry name" value="LRR_dom_sf"/>
</dbReference>
<reference evidence="3" key="1">
    <citation type="submission" date="2019-11" db="UniProtKB">
        <authorList>
            <consortium name="WormBaseParasite"/>
        </authorList>
    </citation>
    <scope>IDENTIFICATION</scope>
</reference>
<dbReference type="SMART" id="SM00369">
    <property type="entry name" value="LRR_TYP"/>
    <property type="match status" value="4"/>
</dbReference>
<sequence length="274" mass="31404">MTSGVITEQMIQDAAILEVCQTPFNGDKLDSSAVKELTLEFKNICKIMSFCRLKNLTHLRLNNNCIKVMEGFEDLHNLEVLDLSFNKICKIEGIANLFNLKSLILSHNSINKVGNVLNHLKNLEILFLNENKLNDLTEIINLRNCYSLRSLKLCSNPLCSQEDYHYFILLFLPDLLYLDDKSCEAYDGDMTCGKYKIELRKLLEQEKLEAEKRASEYAKRDQQENDNAAFVKGLNESSLFLNSSLNRFDLAISHLPGVVEAFDEYPFLSTKEKV</sequence>
<dbReference type="SMART" id="SM00365">
    <property type="entry name" value="LRR_SD22"/>
    <property type="match status" value="4"/>
</dbReference>
<dbReference type="AlphaFoldDB" id="A0A5K3F9W1"/>
<name>A0A5K3F9W1_MESCO</name>
<evidence type="ECO:0000256" key="2">
    <source>
        <dbReference type="ARBA" id="ARBA00022737"/>
    </source>
</evidence>
<dbReference type="Gene3D" id="3.80.10.10">
    <property type="entry name" value="Ribonuclease Inhibitor"/>
    <property type="match status" value="1"/>
</dbReference>
<dbReference type="PROSITE" id="PS51450">
    <property type="entry name" value="LRR"/>
    <property type="match status" value="4"/>
</dbReference>
<dbReference type="Pfam" id="PF14580">
    <property type="entry name" value="LRR_9"/>
    <property type="match status" value="1"/>
</dbReference>
<dbReference type="InterPro" id="IPR003591">
    <property type="entry name" value="Leu-rich_rpt_typical-subtyp"/>
</dbReference>
<evidence type="ECO:0000313" key="3">
    <source>
        <dbReference type="WBParaSite" id="MCU_006480-RB"/>
    </source>
</evidence>
<organism evidence="3">
    <name type="scientific">Mesocestoides corti</name>
    <name type="common">Flatworm</name>
    <dbReference type="NCBI Taxonomy" id="53468"/>
    <lineage>
        <taxon>Eukaryota</taxon>
        <taxon>Metazoa</taxon>
        <taxon>Spiralia</taxon>
        <taxon>Lophotrochozoa</taxon>
        <taxon>Platyhelminthes</taxon>
        <taxon>Cestoda</taxon>
        <taxon>Eucestoda</taxon>
        <taxon>Cyclophyllidea</taxon>
        <taxon>Mesocestoididae</taxon>
        <taxon>Mesocestoides</taxon>
    </lineage>
</organism>
<dbReference type="PANTHER" id="PTHR45973:SF35">
    <property type="entry name" value="LEUCINE-RICH REPEAT-CONTAINING PROTEIN 43"/>
    <property type="match status" value="1"/>
</dbReference>